<dbReference type="GO" id="GO:0005730">
    <property type="term" value="C:nucleolus"/>
    <property type="evidence" value="ECO:0007669"/>
    <property type="project" value="UniProtKB-SubCell"/>
</dbReference>
<evidence type="ECO:0000259" key="10">
    <source>
        <dbReference type="Pfam" id="PF08351"/>
    </source>
</evidence>
<evidence type="ECO:0000256" key="5">
    <source>
        <dbReference type="ARBA" id="ARBA00022741"/>
    </source>
</evidence>
<accession>A0AAW2H8D0</accession>
<dbReference type="Pfam" id="PF13725">
    <property type="entry name" value="tRNA_bind_2"/>
    <property type="match status" value="1"/>
</dbReference>
<evidence type="ECO:0000259" key="9">
    <source>
        <dbReference type="Pfam" id="PF05127"/>
    </source>
</evidence>
<dbReference type="GO" id="GO:0005524">
    <property type="term" value="F:ATP binding"/>
    <property type="evidence" value="ECO:0007669"/>
    <property type="project" value="UniProtKB-KW"/>
</dbReference>
<dbReference type="EMBL" id="JARGDH010000006">
    <property type="protein sequence ID" value="KAL0265963.1"/>
    <property type="molecule type" value="Genomic_DNA"/>
</dbReference>
<feature type="domain" description="Possible tRNA binding" evidence="12">
    <location>
        <begin position="581"/>
        <end position="695"/>
    </location>
</feature>
<evidence type="ECO:0000256" key="2">
    <source>
        <dbReference type="ARBA" id="ARBA00022552"/>
    </source>
</evidence>
<evidence type="ECO:0000259" key="11">
    <source>
        <dbReference type="Pfam" id="PF13718"/>
    </source>
</evidence>
<dbReference type="InterPro" id="IPR027992">
    <property type="entry name" value="tRNA_bind_dom"/>
</dbReference>
<keyword evidence="8" id="KW-0012">Acyltransferase</keyword>
<dbReference type="Pfam" id="PF05127">
    <property type="entry name" value="NAT10_TcmA_helicase"/>
    <property type="match status" value="1"/>
</dbReference>
<sequence length="722" mass="78843">MRNARICVLARNHERGRRVSSALGVDADVCTYERSVSLLGRTCSAMVVCDFGHMTPSVLLRAFETVAGGGPIVLLFEDAQSRREVCNTSIDACKKYGTGRAGSRYFRRVLRHLLKSDFAATIRCGPRTARRLELRLSEAETKAARTDTCACTSSATVPMTADQLRAYEQLAARMKKTSCKAILCGPRGRGKSTVLGALAARAVIDGAARVVVTAPSSSCAEAVLAHCERLLTAADGLRVQRIGRERGKVVACGASAGVVEYVAPERVQTQDADLLVVDEAAALGHHALDRMLEARRVLLATTVGGYEGTGLSLAMHAPKRAEIHVVGMEQPVRYAADDPVERWLREKVLFDVGCAALGTNLNPKDCVLLAVSKKRLLRDEKALRALCSLFTQSHYRSTPDDLMAVVDCPRMLLVALCAGSGDGDVAALCAMQVAIEGPVGKADGRNGNQMTWALHDFHNAECFLRRTCARVVRIAVHPALRRRGIGSQCINALRRAFSERGHGHRRRWRVPSSFGVFAPLESCDIPAVDYVGVGFALEHGTLMFWLKNGYRPLYVRGGKSAQTGEHTLIVAKTVAPCSERYIAKYEAEFRRRFAASLRHSHAQLDARLCLQILDPGCFAGDDDWRPGRYDAKRMQKFVARFSDTRCVVDLLPAVAETLLFSRRLSATALEKCVLLMLGLQCRSPDDTQRALGLGPAHLRHVVCSVFEKLLAETLPGSTNDVY</sequence>
<dbReference type="InterPro" id="IPR032672">
    <property type="entry name" value="TmcA/NAT10/Kre33"/>
</dbReference>
<dbReference type="InterPro" id="IPR027417">
    <property type="entry name" value="P-loop_NTPase"/>
</dbReference>
<evidence type="ECO:0000256" key="4">
    <source>
        <dbReference type="ARBA" id="ARBA00022694"/>
    </source>
</evidence>
<dbReference type="CDD" id="cd04301">
    <property type="entry name" value="NAT_SF"/>
    <property type="match status" value="1"/>
</dbReference>
<dbReference type="GO" id="GO:0008033">
    <property type="term" value="P:tRNA processing"/>
    <property type="evidence" value="ECO:0007669"/>
    <property type="project" value="UniProtKB-KW"/>
</dbReference>
<feature type="domain" description="N-acetyltransferase" evidence="11">
    <location>
        <begin position="518"/>
        <end position="574"/>
    </location>
</feature>
<dbReference type="GO" id="GO:1990883">
    <property type="term" value="F:18S rRNA cytidine N-acetyltransferase activity"/>
    <property type="evidence" value="ECO:0007669"/>
    <property type="project" value="TreeGrafter"/>
</dbReference>
<dbReference type="Pfam" id="PF08351">
    <property type="entry name" value="TmcA_N"/>
    <property type="match status" value="1"/>
</dbReference>
<evidence type="ECO:0000259" key="12">
    <source>
        <dbReference type="Pfam" id="PF13725"/>
    </source>
</evidence>
<dbReference type="InterPro" id="IPR007807">
    <property type="entry name" value="TcmA/NAT10_helicase"/>
</dbReference>
<comment type="subcellular location">
    <subcellularLocation>
        <location evidence="1">Nucleus</location>
        <location evidence="1">Nucleolus</location>
    </subcellularLocation>
</comment>
<dbReference type="InterPro" id="IPR000182">
    <property type="entry name" value="GNAT_dom"/>
</dbReference>
<gene>
    <name evidence="13" type="ORF">PYX00_011680</name>
</gene>
<dbReference type="InterPro" id="IPR016181">
    <property type="entry name" value="Acyl_CoA_acyltransferase"/>
</dbReference>
<dbReference type="Gene3D" id="3.40.50.300">
    <property type="entry name" value="P-loop containing nucleotide triphosphate hydrolases"/>
    <property type="match status" value="1"/>
</dbReference>
<keyword evidence="4" id="KW-0819">tRNA processing</keyword>
<comment type="caution">
    <text evidence="13">The sequence shown here is derived from an EMBL/GenBank/DDBJ whole genome shotgun (WGS) entry which is preliminary data.</text>
</comment>
<dbReference type="GO" id="GO:1904812">
    <property type="term" value="P:rRNA acetylation involved in maturation of SSU-rRNA"/>
    <property type="evidence" value="ECO:0007669"/>
    <property type="project" value="TreeGrafter"/>
</dbReference>
<dbReference type="SUPFAM" id="SSF52540">
    <property type="entry name" value="P-loop containing nucleoside triphosphate hydrolases"/>
    <property type="match status" value="1"/>
</dbReference>
<reference evidence="13" key="1">
    <citation type="journal article" date="2024" name="Gigascience">
        <title>Chromosome-level genome of the poultry shaft louse Menopon gallinae provides insight into the host-switching and adaptive evolution of parasitic lice.</title>
        <authorList>
            <person name="Xu Y."/>
            <person name="Ma L."/>
            <person name="Liu S."/>
            <person name="Liang Y."/>
            <person name="Liu Q."/>
            <person name="He Z."/>
            <person name="Tian L."/>
            <person name="Duan Y."/>
            <person name="Cai W."/>
            <person name="Li H."/>
            <person name="Song F."/>
        </authorList>
    </citation>
    <scope>NUCLEOTIDE SEQUENCE</scope>
    <source>
        <strain evidence="13">Cailab_2023a</strain>
    </source>
</reference>
<organism evidence="13">
    <name type="scientific">Menopon gallinae</name>
    <name type="common">poultry shaft louse</name>
    <dbReference type="NCBI Taxonomy" id="328185"/>
    <lineage>
        <taxon>Eukaryota</taxon>
        <taxon>Metazoa</taxon>
        <taxon>Ecdysozoa</taxon>
        <taxon>Arthropoda</taxon>
        <taxon>Hexapoda</taxon>
        <taxon>Insecta</taxon>
        <taxon>Pterygota</taxon>
        <taxon>Neoptera</taxon>
        <taxon>Paraneoptera</taxon>
        <taxon>Psocodea</taxon>
        <taxon>Troctomorpha</taxon>
        <taxon>Phthiraptera</taxon>
        <taxon>Amblycera</taxon>
        <taxon>Menoponidae</taxon>
        <taxon>Menopon</taxon>
    </lineage>
</organism>
<dbReference type="GO" id="GO:0000049">
    <property type="term" value="F:tRNA binding"/>
    <property type="evidence" value="ECO:0007669"/>
    <property type="project" value="TreeGrafter"/>
</dbReference>
<dbReference type="Gene3D" id="3.40.50.11040">
    <property type="match status" value="1"/>
</dbReference>
<dbReference type="AlphaFoldDB" id="A0AAW2H8D0"/>
<feature type="domain" description="TmcA/NAT10 N-terminal" evidence="10">
    <location>
        <begin position="25"/>
        <end position="116"/>
    </location>
</feature>
<keyword evidence="3" id="KW-0808">Transferase</keyword>
<protein>
    <submittedName>
        <fullName evidence="13">Uncharacterized protein</fullName>
    </submittedName>
</protein>
<dbReference type="PANTHER" id="PTHR10925:SF5">
    <property type="entry name" value="RNA CYTIDINE ACETYLTRANSFERASE"/>
    <property type="match status" value="1"/>
</dbReference>
<keyword evidence="5" id="KW-0547">Nucleotide-binding</keyword>
<feature type="domain" description="N-acetyltransferase" evidence="11">
    <location>
        <begin position="386"/>
        <end position="499"/>
    </location>
</feature>
<evidence type="ECO:0000256" key="1">
    <source>
        <dbReference type="ARBA" id="ARBA00004604"/>
    </source>
</evidence>
<keyword evidence="7" id="KW-0539">Nucleus</keyword>
<dbReference type="Pfam" id="PF13718">
    <property type="entry name" value="GNAT_acetyltr_2"/>
    <property type="match status" value="2"/>
</dbReference>
<evidence type="ECO:0000256" key="3">
    <source>
        <dbReference type="ARBA" id="ARBA00022679"/>
    </source>
</evidence>
<dbReference type="SUPFAM" id="SSF55729">
    <property type="entry name" value="Acyl-CoA N-acyltransferases (Nat)"/>
    <property type="match status" value="1"/>
</dbReference>
<dbReference type="PANTHER" id="PTHR10925">
    <property type="entry name" value="N-ACETYLTRANSFERASE 10"/>
    <property type="match status" value="1"/>
</dbReference>
<feature type="domain" description="TcmA/NAT10 helicase" evidence="9">
    <location>
        <begin position="183"/>
        <end position="350"/>
    </location>
</feature>
<keyword evidence="6" id="KW-0067">ATP-binding</keyword>
<name>A0AAW2H8D0_9NEOP</name>
<keyword evidence="2" id="KW-0698">rRNA processing</keyword>
<evidence type="ECO:0000313" key="13">
    <source>
        <dbReference type="EMBL" id="KAL0265963.1"/>
    </source>
</evidence>
<evidence type="ECO:0000256" key="6">
    <source>
        <dbReference type="ARBA" id="ARBA00022840"/>
    </source>
</evidence>
<dbReference type="InterPro" id="IPR013562">
    <property type="entry name" value="TmcA/NAT10_N"/>
</dbReference>
<dbReference type="Gene3D" id="3.40.630.30">
    <property type="match status" value="1"/>
</dbReference>
<evidence type="ECO:0000256" key="8">
    <source>
        <dbReference type="ARBA" id="ARBA00023315"/>
    </source>
</evidence>
<evidence type="ECO:0000256" key="7">
    <source>
        <dbReference type="ARBA" id="ARBA00023242"/>
    </source>
</evidence>
<proteinExistence type="predicted"/>